<reference evidence="7 10" key="1">
    <citation type="submission" date="2014-07" db="EMBL/GenBank/DDBJ databases">
        <authorList>
            <person name="Zhang J.E."/>
            <person name="Yang H."/>
            <person name="Guo J."/>
            <person name="Deng Z."/>
            <person name="Luo H."/>
            <person name="Luo M."/>
            <person name="Zhao B."/>
        </authorList>
    </citation>
    <scope>NUCLEOTIDE SEQUENCE [LARGE SCALE GENOMIC DNA]</scope>
    <source>
        <strain evidence="7 10">1CP</strain>
    </source>
</reference>
<dbReference type="PANTHER" id="PTHR43272:SF32">
    <property type="entry name" value="AMP-DEPENDENT SYNTHETASE_LIGASE DOMAIN-CONTAINING PROTEIN"/>
    <property type="match status" value="1"/>
</dbReference>
<comment type="similarity">
    <text evidence="1">Belongs to the ATP-dependent AMP-binding enzyme family.</text>
</comment>
<keyword evidence="11" id="KW-1185">Reference proteome</keyword>
<dbReference type="PROSITE" id="PS00455">
    <property type="entry name" value="AMP_BINDING"/>
    <property type="match status" value="1"/>
</dbReference>
<protein>
    <recommendedName>
        <fullName evidence="5">Acyl-CoA synthetase</fullName>
    </recommendedName>
</protein>
<evidence type="ECO:0000313" key="9">
    <source>
        <dbReference type="EMBL" id="WLF50471.1"/>
    </source>
</evidence>
<dbReference type="Gene3D" id="3.40.50.12780">
    <property type="entry name" value="N-terminal domain of ligase-like"/>
    <property type="match status" value="1"/>
</dbReference>
<evidence type="ECO:0000259" key="6">
    <source>
        <dbReference type="Pfam" id="PF00501"/>
    </source>
</evidence>
<dbReference type="InterPro" id="IPR000873">
    <property type="entry name" value="AMP-dep_synth/lig_dom"/>
</dbReference>
<keyword evidence="4" id="KW-0443">Lipid metabolism</keyword>
<dbReference type="Proteomes" id="UP001066327">
    <property type="component" value="Unassembled WGS sequence"/>
</dbReference>
<accession>A0A1B1K5I8</accession>
<feature type="domain" description="AMP-dependent synthetase/ligase" evidence="6">
    <location>
        <begin position="14"/>
        <end position="419"/>
    </location>
</feature>
<dbReference type="EMBL" id="CP009111">
    <property type="protein sequence ID" value="ANS27880.1"/>
    <property type="molecule type" value="Genomic_DNA"/>
</dbReference>
<reference evidence="8" key="2">
    <citation type="submission" date="2022-12" db="EMBL/GenBank/DDBJ databases">
        <authorList>
            <person name="Krivoruchko A.V."/>
            <person name="Elkin A."/>
        </authorList>
    </citation>
    <scope>NUCLEOTIDE SEQUENCE</scope>
    <source>
        <strain evidence="8">IEGM 249</strain>
    </source>
</reference>
<evidence type="ECO:0000256" key="1">
    <source>
        <dbReference type="ARBA" id="ARBA00006432"/>
    </source>
</evidence>
<evidence type="ECO:0000256" key="3">
    <source>
        <dbReference type="ARBA" id="ARBA00022832"/>
    </source>
</evidence>
<dbReference type="EMBL" id="JAPWIS010000023">
    <property type="protein sequence ID" value="MCZ4588597.1"/>
    <property type="molecule type" value="Genomic_DNA"/>
</dbReference>
<dbReference type="Pfam" id="PF00501">
    <property type="entry name" value="AMP-binding"/>
    <property type="match status" value="1"/>
</dbReference>
<dbReference type="EMBL" id="CP130953">
    <property type="protein sequence ID" value="WLF50471.1"/>
    <property type="molecule type" value="Genomic_DNA"/>
</dbReference>
<organism evidence="7 10">
    <name type="scientific">Rhodococcus opacus</name>
    <name type="common">Nocardia opaca</name>
    <dbReference type="NCBI Taxonomy" id="37919"/>
    <lineage>
        <taxon>Bacteria</taxon>
        <taxon>Bacillati</taxon>
        <taxon>Actinomycetota</taxon>
        <taxon>Actinomycetes</taxon>
        <taxon>Mycobacteriales</taxon>
        <taxon>Nocardiaceae</taxon>
        <taxon>Rhodococcus</taxon>
    </lineage>
</organism>
<gene>
    <name evidence="7" type="primary">fadD11</name>
    <name evidence="8" type="ORF">O4328_33915</name>
    <name evidence="9" type="ORF">Q5707_16450</name>
    <name evidence="7" type="ORF">R1CP_15945</name>
</gene>
<dbReference type="InterPro" id="IPR020845">
    <property type="entry name" value="AMP-binding_CS"/>
</dbReference>
<evidence type="ECO:0000313" key="8">
    <source>
        <dbReference type="EMBL" id="MCZ4588597.1"/>
    </source>
</evidence>
<dbReference type="NCBIfam" id="NF038343">
    <property type="entry name" value="ligase_FadD11"/>
    <property type="match status" value="1"/>
</dbReference>
<proteinExistence type="inferred from homology"/>
<sequence length="614" mass="65872">MTIDEAPHTLCAAFQRTAAIDPDAIALRTVGDSQTLTWRQYSSQVREVAAGFAALGVRRGDTVALMMANRVDFYPIDVGALHVGATSFSIYNTLPPSAIAYVLGNAEAKVVVCEAQYVERIRESGALLEQIVVIDAEAGIAPAGTLTLDQMKALGSPEFDFDAAWRSVRPDDVATLIYTSGTTGNPKGVESTHAALLFEAGAVCWILPIEFGDRITSFMPSAHIADRMTALYFQMVFGTQVTVVADVRQIAAALPDCRPTIWGAVPRVWEKLKIAVERAVANEPDDARRRALQWGLEVGARRIELLRVGLPVPEELEHEFVKAESVVLAPMRAELGFDKLRWAVSGAAPIPADTLAFFAGLGLQISEIWGMSELTCIASAAPADPAKLGTVGKIVPGMDMRVANDGELFVRGPLVMKGYRGEPAKTADAVDADGWLATGDVVSIDRDGYLTVVDRKKELIINSSGKNMSPATIENAIKATSSLIGGVATIGDARPYNTALISLDPEAAANFAAAKNIRVDAASLAADRDMITMIAAAVAMANTGLSRVEQVKRFLILPTFWEPGGDELTLTMKLRRKPIAEKYASEIELLYRELLAQGVYEPAADRTSEVPVGT</sequence>
<dbReference type="RefSeq" id="WP_005568064.1">
    <property type="nucleotide sequence ID" value="NZ_CAJUXZ010000012.1"/>
</dbReference>
<dbReference type="InterPro" id="IPR042099">
    <property type="entry name" value="ANL_N_sf"/>
</dbReference>
<evidence type="ECO:0000256" key="2">
    <source>
        <dbReference type="ARBA" id="ARBA00022598"/>
    </source>
</evidence>
<dbReference type="PATRIC" id="fig|37919.13.peg.3282"/>
<dbReference type="Pfam" id="PF23562">
    <property type="entry name" value="AMP-binding_C_3"/>
    <property type="match status" value="1"/>
</dbReference>
<dbReference type="CDD" id="cd05907">
    <property type="entry name" value="VL_LC_FACS_like"/>
    <property type="match status" value="1"/>
</dbReference>
<evidence type="ECO:0000256" key="4">
    <source>
        <dbReference type="ARBA" id="ARBA00023098"/>
    </source>
</evidence>
<evidence type="ECO:0000313" key="10">
    <source>
        <dbReference type="Proteomes" id="UP000186108"/>
    </source>
</evidence>
<dbReference type="PANTHER" id="PTHR43272">
    <property type="entry name" value="LONG-CHAIN-FATTY-ACID--COA LIGASE"/>
    <property type="match status" value="1"/>
</dbReference>
<keyword evidence="2 7" id="KW-0436">Ligase</keyword>
<reference evidence="9" key="3">
    <citation type="submission" date="2023-07" db="EMBL/GenBank/DDBJ databases">
        <title>Genomic analysis of Rhodococcus opacus VOC-14 with glycol ethers degradation activity.</title>
        <authorList>
            <person name="Narkevich D.A."/>
            <person name="Hlushen A.M."/>
            <person name="Akhremchuk A.E."/>
            <person name="Sikolenko M.A."/>
            <person name="Valentovich L.N."/>
        </authorList>
    </citation>
    <scope>NUCLEOTIDE SEQUENCE</scope>
    <source>
        <strain evidence="9">VOC-14</strain>
    </source>
</reference>
<evidence type="ECO:0000313" key="11">
    <source>
        <dbReference type="Proteomes" id="UP001066327"/>
    </source>
</evidence>
<name>A0A1B1K5I8_RHOOP</name>
<dbReference type="GO" id="GO:0004467">
    <property type="term" value="F:long-chain fatty acid-CoA ligase activity"/>
    <property type="evidence" value="ECO:0007669"/>
    <property type="project" value="TreeGrafter"/>
</dbReference>
<dbReference type="Proteomes" id="UP000186108">
    <property type="component" value="Chromosome"/>
</dbReference>
<dbReference type="GO" id="GO:0016020">
    <property type="term" value="C:membrane"/>
    <property type="evidence" value="ECO:0007669"/>
    <property type="project" value="TreeGrafter"/>
</dbReference>
<evidence type="ECO:0000256" key="5">
    <source>
        <dbReference type="ARBA" id="ARBA00032875"/>
    </source>
</evidence>
<dbReference type="AlphaFoldDB" id="A0A1B1K5I8"/>
<evidence type="ECO:0000313" key="7">
    <source>
        <dbReference type="EMBL" id="ANS27880.1"/>
    </source>
</evidence>
<keyword evidence="3" id="KW-0276">Fatty acid metabolism</keyword>
<dbReference type="SUPFAM" id="SSF56801">
    <property type="entry name" value="Acetyl-CoA synthetase-like"/>
    <property type="match status" value="1"/>
</dbReference>
<dbReference type="Proteomes" id="UP001231166">
    <property type="component" value="Chromosome"/>
</dbReference>